<keyword evidence="7" id="KW-0648">Protein biosynthesis</keyword>
<dbReference type="SMART" id="SM01185">
    <property type="entry name" value="EFP"/>
    <property type="match status" value="1"/>
</dbReference>
<accession>A0AA35SWL8</accession>
<keyword evidence="6" id="KW-0269">Exonuclease</keyword>
<dbReference type="AlphaFoldDB" id="A0AA35SWL8"/>
<comment type="caution">
    <text evidence="10">The sequence shown here is derived from an EMBL/GenBank/DDBJ whole genome shotgun (WGS) entry which is preliminary data.</text>
</comment>
<dbReference type="InterPro" id="IPR001059">
    <property type="entry name" value="Transl_elong_P/YeiP_cen"/>
</dbReference>
<dbReference type="Pfam" id="PF02601">
    <property type="entry name" value="Exonuc_VII_L"/>
    <property type="match status" value="1"/>
</dbReference>
<keyword evidence="5" id="KW-0378">Hydrolase</keyword>
<evidence type="ECO:0000256" key="6">
    <source>
        <dbReference type="ARBA" id="ARBA00022839"/>
    </source>
</evidence>
<keyword evidence="4" id="KW-0251">Elongation factor</keyword>
<evidence type="ECO:0000256" key="2">
    <source>
        <dbReference type="ARBA" id="ARBA00022490"/>
    </source>
</evidence>
<dbReference type="InterPro" id="IPR011768">
    <property type="entry name" value="Transl_elongation_fac_P"/>
</dbReference>
<dbReference type="InterPro" id="IPR015365">
    <property type="entry name" value="Elong-fact-P_C"/>
</dbReference>
<evidence type="ECO:0000256" key="3">
    <source>
        <dbReference type="ARBA" id="ARBA00022722"/>
    </source>
</evidence>
<dbReference type="Proteomes" id="UP001174909">
    <property type="component" value="Unassembled WGS sequence"/>
</dbReference>
<dbReference type="Pfam" id="PF13742">
    <property type="entry name" value="tRNA_anti_2"/>
    <property type="match status" value="1"/>
</dbReference>
<dbReference type="GO" id="GO:0003676">
    <property type="term" value="F:nucleic acid binding"/>
    <property type="evidence" value="ECO:0007669"/>
    <property type="project" value="InterPro"/>
</dbReference>
<dbReference type="InterPro" id="IPR003753">
    <property type="entry name" value="Exonuc_VII_L"/>
</dbReference>
<evidence type="ECO:0000256" key="5">
    <source>
        <dbReference type="ARBA" id="ARBA00022801"/>
    </source>
</evidence>
<dbReference type="NCBIfam" id="NF001810">
    <property type="entry name" value="PRK00529.1"/>
    <property type="match status" value="1"/>
</dbReference>
<feature type="domain" description="Elongation factor P C-terminal" evidence="8">
    <location>
        <begin position="100"/>
        <end position="155"/>
    </location>
</feature>
<evidence type="ECO:0000259" key="8">
    <source>
        <dbReference type="SMART" id="SM00841"/>
    </source>
</evidence>
<keyword evidence="11" id="KW-1185">Reference proteome</keyword>
<dbReference type="HAMAP" id="MF_00141">
    <property type="entry name" value="EF_P"/>
    <property type="match status" value="1"/>
</dbReference>
<dbReference type="InterPro" id="IPR012340">
    <property type="entry name" value="NA-bd_OB-fold"/>
</dbReference>
<dbReference type="SUPFAM" id="SSF50249">
    <property type="entry name" value="Nucleic acid-binding proteins"/>
    <property type="match status" value="2"/>
</dbReference>
<feature type="non-terminal residue" evidence="10">
    <location>
        <position position="397"/>
    </location>
</feature>
<dbReference type="GO" id="GO:0003746">
    <property type="term" value="F:translation elongation factor activity"/>
    <property type="evidence" value="ECO:0007669"/>
    <property type="project" value="UniProtKB-KW"/>
</dbReference>
<dbReference type="InterPro" id="IPR013852">
    <property type="entry name" value="Transl_elong_P/YeiP_CS"/>
</dbReference>
<keyword evidence="2" id="KW-0963">Cytoplasm</keyword>
<dbReference type="Pfam" id="PF09285">
    <property type="entry name" value="Elong-fact-P_C"/>
    <property type="match status" value="1"/>
</dbReference>
<gene>
    <name evidence="10" type="ORF">GBAR_LOCUS20607</name>
</gene>
<dbReference type="EMBL" id="CASHTH010002893">
    <property type="protein sequence ID" value="CAI8036767.1"/>
    <property type="molecule type" value="Genomic_DNA"/>
</dbReference>
<dbReference type="PROSITE" id="PS01275">
    <property type="entry name" value="EFP"/>
    <property type="match status" value="1"/>
</dbReference>
<dbReference type="GO" id="GO:0006308">
    <property type="term" value="P:DNA catabolic process"/>
    <property type="evidence" value="ECO:0007669"/>
    <property type="project" value="InterPro"/>
</dbReference>
<evidence type="ECO:0000259" key="9">
    <source>
        <dbReference type="SMART" id="SM01185"/>
    </source>
</evidence>
<dbReference type="GO" id="GO:0043043">
    <property type="term" value="P:peptide biosynthetic process"/>
    <property type="evidence" value="ECO:0007669"/>
    <property type="project" value="InterPro"/>
</dbReference>
<evidence type="ECO:0000256" key="1">
    <source>
        <dbReference type="ARBA" id="ARBA00004815"/>
    </source>
</evidence>
<dbReference type="GO" id="GO:0005829">
    <property type="term" value="C:cytosol"/>
    <property type="evidence" value="ECO:0007669"/>
    <property type="project" value="UniProtKB-ARBA"/>
</dbReference>
<dbReference type="Gene3D" id="2.40.50.140">
    <property type="entry name" value="Nucleic acid-binding proteins"/>
    <property type="match status" value="2"/>
</dbReference>
<dbReference type="Pfam" id="PF01132">
    <property type="entry name" value="EFP"/>
    <property type="match status" value="1"/>
</dbReference>
<proteinExistence type="inferred from homology"/>
<dbReference type="NCBIfam" id="TIGR00237">
    <property type="entry name" value="xseA"/>
    <property type="match status" value="1"/>
</dbReference>
<dbReference type="InterPro" id="IPR025824">
    <property type="entry name" value="OB-fold_nuc-bd_dom"/>
</dbReference>
<dbReference type="FunFam" id="2.40.50.140:FF:000009">
    <property type="entry name" value="Elongation factor P"/>
    <property type="match status" value="1"/>
</dbReference>
<keyword evidence="3" id="KW-0540">Nuclease</keyword>
<dbReference type="FunFam" id="2.40.50.140:FF:000004">
    <property type="entry name" value="Elongation factor P"/>
    <property type="match status" value="1"/>
</dbReference>
<dbReference type="PANTHER" id="PTHR30008">
    <property type="entry name" value="EXODEOXYRIBONUCLEASE 7 LARGE SUBUNIT"/>
    <property type="match status" value="1"/>
</dbReference>
<sequence>MQQRAPVLTLKLRGLRTGRTMERNVPGNQKLTLAEVDTREAQYLYSDGDLYYFMDTSTFDQHPLTTDRLGDALLYIKEQDQVELVLYKGDPISVELPTFVELRVEDTPPAVKGNTAQGSTKPAKLETGLDVQVPFFVNVGDAVRIDTRSGEYLERDSLEADFFLNDLWMRGEVSNLTRSAAGHFYFTLKDSASQVRCVMFRPAHGGEHLAEGGAVIAHGRVSLYEVRGDLQLIADLAQPEGVGELHLELERLKVKLEAEGLFQVSRKRPLPVFPKRIGVATSPTGAVWHDIQNIIRRRYPMVGDAAAGGIVDAFDALNAEDDIDLVILARGGGSLEDLWPFNEETVARAIYASRAPVISAVGHETDFTIADMVADCRAPTPSAAAELAAPDQDELLE</sequence>
<dbReference type="SMART" id="SM00841">
    <property type="entry name" value="Elong-fact-P_C"/>
    <property type="match status" value="1"/>
</dbReference>
<dbReference type="GO" id="GO:0009318">
    <property type="term" value="C:exodeoxyribonuclease VII complex"/>
    <property type="evidence" value="ECO:0007669"/>
    <property type="project" value="InterPro"/>
</dbReference>
<comment type="pathway">
    <text evidence="1">Protein biosynthesis; polypeptide chain elongation.</text>
</comment>
<feature type="domain" description="Translation elongation factor P/YeiP central" evidence="9">
    <location>
        <begin position="38"/>
        <end position="92"/>
    </location>
</feature>
<evidence type="ECO:0000313" key="10">
    <source>
        <dbReference type="EMBL" id="CAI8036767.1"/>
    </source>
</evidence>
<evidence type="ECO:0000313" key="11">
    <source>
        <dbReference type="Proteomes" id="UP001174909"/>
    </source>
</evidence>
<evidence type="ECO:0000256" key="4">
    <source>
        <dbReference type="ARBA" id="ARBA00022768"/>
    </source>
</evidence>
<dbReference type="CDD" id="cd04489">
    <property type="entry name" value="ExoVII_LU_OBF"/>
    <property type="match status" value="1"/>
</dbReference>
<dbReference type="CDD" id="cd04470">
    <property type="entry name" value="S1_EF-P_repeat_1"/>
    <property type="match status" value="1"/>
</dbReference>
<dbReference type="PANTHER" id="PTHR30008:SF0">
    <property type="entry name" value="EXODEOXYRIBONUCLEASE 7 LARGE SUBUNIT"/>
    <property type="match status" value="1"/>
</dbReference>
<reference evidence="10" key="1">
    <citation type="submission" date="2023-03" db="EMBL/GenBank/DDBJ databases">
        <authorList>
            <person name="Steffen K."/>
            <person name="Cardenas P."/>
        </authorList>
    </citation>
    <scope>NUCLEOTIDE SEQUENCE</scope>
</reference>
<dbReference type="GO" id="GO:0008855">
    <property type="term" value="F:exodeoxyribonuclease VII activity"/>
    <property type="evidence" value="ECO:0007669"/>
    <property type="project" value="InterPro"/>
</dbReference>
<organism evidence="10 11">
    <name type="scientific">Geodia barretti</name>
    <name type="common">Barrett's horny sponge</name>
    <dbReference type="NCBI Taxonomy" id="519541"/>
    <lineage>
        <taxon>Eukaryota</taxon>
        <taxon>Metazoa</taxon>
        <taxon>Porifera</taxon>
        <taxon>Demospongiae</taxon>
        <taxon>Heteroscleromorpha</taxon>
        <taxon>Tetractinellida</taxon>
        <taxon>Astrophorina</taxon>
        <taxon>Geodiidae</taxon>
        <taxon>Geodia</taxon>
    </lineage>
</organism>
<protein>
    <submittedName>
        <fullName evidence="10">Exodeoxyribonuclease 7 large subunit</fullName>
    </submittedName>
</protein>
<evidence type="ECO:0000256" key="7">
    <source>
        <dbReference type="ARBA" id="ARBA00022917"/>
    </source>
</evidence>
<dbReference type="InterPro" id="IPR020579">
    <property type="entry name" value="Exonuc_VII_lsu_C"/>
</dbReference>
<dbReference type="CDD" id="cd05794">
    <property type="entry name" value="S1_EF-P_repeat_2"/>
    <property type="match status" value="1"/>
</dbReference>
<name>A0AA35SWL8_GEOBA</name>